<dbReference type="Proteomes" id="UP001519460">
    <property type="component" value="Unassembled WGS sequence"/>
</dbReference>
<evidence type="ECO:0000313" key="2">
    <source>
        <dbReference type="Proteomes" id="UP001519460"/>
    </source>
</evidence>
<proteinExistence type="predicted"/>
<evidence type="ECO:0000313" key="1">
    <source>
        <dbReference type="EMBL" id="KAK7483263.1"/>
    </source>
</evidence>
<organism evidence="1 2">
    <name type="scientific">Batillaria attramentaria</name>
    <dbReference type="NCBI Taxonomy" id="370345"/>
    <lineage>
        <taxon>Eukaryota</taxon>
        <taxon>Metazoa</taxon>
        <taxon>Spiralia</taxon>
        <taxon>Lophotrochozoa</taxon>
        <taxon>Mollusca</taxon>
        <taxon>Gastropoda</taxon>
        <taxon>Caenogastropoda</taxon>
        <taxon>Sorbeoconcha</taxon>
        <taxon>Cerithioidea</taxon>
        <taxon>Batillariidae</taxon>
        <taxon>Batillaria</taxon>
    </lineage>
</organism>
<comment type="caution">
    <text evidence="1">The sequence shown here is derived from an EMBL/GenBank/DDBJ whole genome shotgun (WGS) entry which is preliminary data.</text>
</comment>
<sequence>ENVPGTPSFCPSTTGVSYLEWTEIAIDFSSHDILSRGKKQLSSGVIRSLV</sequence>
<protein>
    <submittedName>
        <fullName evidence="1">Uncharacterized protein</fullName>
    </submittedName>
</protein>
<feature type="non-terminal residue" evidence="1">
    <location>
        <position position="1"/>
    </location>
</feature>
<keyword evidence="2" id="KW-1185">Reference proteome</keyword>
<dbReference type="EMBL" id="JACVVK020000229">
    <property type="protein sequence ID" value="KAK7483263.1"/>
    <property type="molecule type" value="Genomic_DNA"/>
</dbReference>
<dbReference type="AlphaFoldDB" id="A0ABD0K868"/>
<name>A0ABD0K868_9CAEN</name>
<accession>A0ABD0K868</accession>
<gene>
    <name evidence="1" type="ORF">BaRGS_00025430</name>
</gene>
<reference evidence="1 2" key="1">
    <citation type="journal article" date="2023" name="Sci. Data">
        <title>Genome assembly of the Korean intertidal mud-creeper Batillaria attramentaria.</title>
        <authorList>
            <person name="Patra A.K."/>
            <person name="Ho P.T."/>
            <person name="Jun S."/>
            <person name="Lee S.J."/>
            <person name="Kim Y."/>
            <person name="Won Y.J."/>
        </authorList>
    </citation>
    <scope>NUCLEOTIDE SEQUENCE [LARGE SCALE GENOMIC DNA]</scope>
    <source>
        <strain evidence="1">Wonlab-2016</strain>
    </source>
</reference>